<reference evidence="1 2" key="1">
    <citation type="submission" date="2021-06" db="EMBL/GenBank/DDBJ databases">
        <authorList>
            <person name="Kallberg Y."/>
            <person name="Tangrot J."/>
            <person name="Rosling A."/>
        </authorList>
    </citation>
    <scope>NUCLEOTIDE SEQUENCE [LARGE SCALE GENOMIC DNA]</scope>
    <source>
        <strain evidence="1 2">120-4 pot B 10/14</strain>
    </source>
</reference>
<evidence type="ECO:0000313" key="2">
    <source>
        <dbReference type="Proteomes" id="UP000789901"/>
    </source>
</evidence>
<proteinExistence type="predicted"/>
<organism evidence="1 2">
    <name type="scientific">Gigaspora margarita</name>
    <dbReference type="NCBI Taxonomy" id="4874"/>
    <lineage>
        <taxon>Eukaryota</taxon>
        <taxon>Fungi</taxon>
        <taxon>Fungi incertae sedis</taxon>
        <taxon>Mucoromycota</taxon>
        <taxon>Glomeromycotina</taxon>
        <taxon>Glomeromycetes</taxon>
        <taxon>Diversisporales</taxon>
        <taxon>Gigasporaceae</taxon>
        <taxon>Gigaspora</taxon>
    </lineage>
</organism>
<gene>
    <name evidence="1" type="ORF">GMARGA_LOCUS7007</name>
</gene>
<comment type="caution">
    <text evidence="1">The sequence shown here is derived from an EMBL/GenBank/DDBJ whole genome shotgun (WGS) entry which is preliminary data.</text>
</comment>
<name>A0ABN7UKP7_GIGMA</name>
<dbReference type="Proteomes" id="UP000789901">
    <property type="component" value="Unassembled WGS sequence"/>
</dbReference>
<keyword evidence="2" id="KW-1185">Reference proteome</keyword>
<dbReference type="EMBL" id="CAJVQB010003285">
    <property type="protein sequence ID" value="CAG8603581.1"/>
    <property type="molecule type" value="Genomic_DNA"/>
</dbReference>
<accession>A0ABN7UKP7</accession>
<sequence length="55" mass="6677">MFFYRKSHVKIPVYNSLSSNQLIYKYITNIFEKNNCLKAETKLFKEENEKLKIKT</sequence>
<protein>
    <submittedName>
        <fullName evidence="1">21195_t:CDS:1</fullName>
    </submittedName>
</protein>
<evidence type="ECO:0000313" key="1">
    <source>
        <dbReference type="EMBL" id="CAG8603581.1"/>
    </source>
</evidence>